<name>A0A6A6E0S1_9PEZI</name>
<evidence type="ECO:0000313" key="1">
    <source>
        <dbReference type="EMBL" id="KAF2183506.1"/>
    </source>
</evidence>
<reference evidence="1" key="1">
    <citation type="journal article" date="2020" name="Stud. Mycol.">
        <title>101 Dothideomycetes genomes: a test case for predicting lifestyles and emergence of pathogens.</title>
        <authorList>
            <person name="Haridas S."/>
            <person name="Albert R."/>
            <person name="Binder M."/>
            <person name="Bloem J."/>
            <person name="Labutti K."/>
            <person name="Salamov A."/>
            <person name="Andreopoulos B."/>
            <person name="Baker S."/>
            <person name="Barry K."/>
            <person name="Bills G."/>
            <person name="Bluhm B."/>
            <person name="Cannon C."/>
            <person name="Castanera R."/>
            <person name="Culley D."/>
            <person name="Daum C."/>
            <person name="Ezra D."/>
            <person name="Gonzalez J."/>
            <person name="Henrissat B."/>
            <person name="Kuo A."/>
            <person name="Liang C."/>
            <person name="Lipzen A."/>
            <person name="Lutzoni F."/>
            <person name="Magnuson J."/>
            <person name="Mondo S."/>
            <person name="Nolan M."/>
            <person name="Ohm R."/>
            <person name="Pangilinan J."/>
            <person name="Park H.-J."/>
            <person name="Ramirez L."/>
            <person name="Alfaro M."/>
            <person name="Sun H."/>
            <person name="Tritt A."/>
            <person name="Yoshinaga Y."/>
            <person name="Zwiers L.-H."/>
            <person name="Turgeon B."/>
            <person name="Goodwin S."/>
            <person name="Spatafora J."/>
            <person name="Crous P."/>
            <person name="Grigoriev I."/>
        </authorList>
    </citation>
    <scope>NUCLEOTIDE SEQUENCE</scope>
    <source>
        <strain evidence="1">CBS 207.26</strain>
    </source>
</reference>
<accession>A0A6A6E0S1</accession>
<protein>
    <submittedName>
        <fullName evidence="1">Uncharacterized protein</fullName>
    </submittedName>
</protein>
<dbReference type="AlphaFoldDB" id="A0A6A6E0S1"/>
<gene>
    <name evidence="1" type="ORF">K469DRAFT_689972</name>
</gene>
<evidence type="ECO:0000313" key="2">
    <source>
        <dbReference type="Proteomes" id="UP000800200"/>
    </source>
</evidence>
<proteinExistence type="predicted"/>
<dbReference type="Proteomes" id="UP000800200">
    <property type="component" value="Unassembled WGS sequence"/>
</dbReference>
<keyword evidence="2" id="KW-1185">Reference proteome</keyword>
<organism evidence="1 2">
    <name type="scientific">Zopfia rhizophila CBS 207.26</name>
    <dbReference type="NCBI Taxonomy" id="1314779"/>
    <lineage>
        <taxon>Eukaryota</taxon>
        <taxon>Fungi</taxon>
        <taxon>Dikarya</taxon>
        <taxon>Ascomycota</taxon>
        <taxon>Pezizomycotina</taxon>
        <taxon>Dothideomycetes</taxon>
        <taxon>Dothideomycetes incertae sedis</taxon>
        <taxon>Zopfiaceae</taxon>
        <taxon>Zopfia</taxon>
    </lineage>
</organism>
<sequence>MDATELPKYLLQNRKAFNHIEGYIKPKRTLSNFAPLLQLKAQNLKATLLMLFPNAIMEKEKELGTRYQKADLPRRMERLHNLIGDDTDIMARIATRDETVRYDLEFLRRSSLHDMFSDFDRLFDLYLKDVRMHELAKDL</sequence>
<dbReference type="EMBL" id="ML994642">
    <property type="protein sequence ID" value="KAF2183506.1"/>
    <property type="molecule type" value="Genomic_DNA"/>
</dbReference>